<gene>
    <name evidence="1" type="ORF">METZ01_LOCUS25681</name>
</gene>
<reference evidence="1" key="1">
    <citation type="submission" date="2018-05" db="EMBL/GenBank/DDBJ databases">
        <authorList>
            <person name="Lanie J.A."/>
            <person name="Ng W.-L."/>
            <person name="Kazmierczak K.M."/>
            <person name="Andrzejewski T.M."/>
            <person name="Davidsen T.M."/>
            <person name="Wayne K.J."/>
            <person name="Tettelin H."/>
            <person name="Glass J.I."/>
            <person name="Rusch D."/>
            <person name="Podicherti R."/>
            <person name="Tsui H.-C.T."/>
            <person name="Winkler M.E."/>
        </authorList>
    </citation>
    <scope>NUCLEOTIDE SEQUENCE</scope>
</reference>
<sequence length="40" mass="4512">MLRIDQYRGIRKRPPAVFELTAIQALPNSVLGPEKDAALY</sequence>
<name>A0A381Q3Z6_9ZZZZ</name>
<accession>A0A381Q3Z6</accession>
<organism evidence="1">
    <name type="scientific">marine metagenome</name>
    <dbReference type="NCBI Taxonomy" id="408172"/>
    <lineage>
        <taxon>unclassified sequences</taxon>
        <taxon>metagenomes</taxon>
        <taxon>ecological metagenomes</taxon>
    </lineage>
</organism>
<evidence type="ECO:0000313" key="1">
    <source>
        <dbReference type="EMBL" id="SUZ72827.1"/>
    </source>
</evidence>
<proteinExistence type="predicted"/>
<protein>
    <submittedName>
        <fullName evidence="1">Uncharacterized protein</fullName>
    </submittedName>
</protein>
<dbReference type="AlphaFoldDB" id="A0A381Q3Z6"/>
<dbReference type="EMBL" id="UINC01001160">
    <property type="protein sequence ID" value="SUZ72827.1"/>
    <property type="molecule type" value="Genomic_DNA"/>
</dbReference>